<sequence>MKFRLLLWALGFMMKRASRKSQTFRKTLEGQDLTFQLSSKDGVARHYIVKDEQVYPVSGAITDPTFELSFASASKGFEILTAKNSQEAFMRGVQEQNIVATGDLSKMMWFQTMTSAMKG</sequence>
<name>A0A081K5B1_9GAMM</name>
<dbReference type="RefSeq" id="WP_026258263.1">
    <property type="nucleotide sequence ID" value="NZ_JOJP01000001.1"/>
</dbReference>
<dbReference type="Proteomes" id="UP000027997">
    <property type="component" value="Unassembled WGS sequence"/>
</dbReference>
<protein>
    <recommendedName>
        <fullName evidence="3">Helicase</fullName>
    </recommendedName>
</protein>
<proteinExistence type="predicted"/>
<dbReference type="STRING" id="305900.GV64_00055"/>
<dbReference type="AlphaFoldDB" id="A0A081K5B1"/>
<evidence type="ECO:0000313" key="1">
    <source>
        <dbReference type="EMBL" id="KEI69337.1"/>
    </source>
</evidence>
<dbReference type="eggNOG" id="ENOG5030Q7D">
    <property type="taxonomic scope" value="Bacteria"/>
</dbReference>
<dbReference type="EMBL" id="JOJP01000001">
    <property type="protein sequence ID" value="KEI69337.1"/>
    <property type="molecule type" value="Genomic_DNA"/>
</dbReference>
<comment type="caution">
    <text evidence="1">The sequence shown here is derived from an EMBL/GenBank/DDBJ whole genome shotgun (WGS) entry which is preliminary data.</text>
</comment>
<keyword evidence="2" id="KW-1185">Reference proteome</keyword>
<organism evidence="1 2">
    <name type="scientific">Endozoicomonas elysicola</name>
    <dbReference type="NCBI Taxonomy" id="305900"/>
    <lineage>
        <taxon>Bacteria</taxon>
        <taxon>Pseudomonadati</taxon>
        <taxon>Pseudomonadota</taxon>
        <taxon>Gammaproteobacteria</taxon>
        <taxon>Oceanospirillales</taxon>
        <taxon>Endozoicomonadaceae</taxon>
        <taxon>Endozoicomonas</taxon>
    </lineage>
</organism>
<evidence type="ECO:0008006" key="3">
    <source>
        <dbReference type="Google" id="ProtNLM"/>
    </source>
</evidence>
<gene>
    <name evidence="1" type="ORF">GV64_00055</name>
</gene>
<evidence type="ECO:0000313" key="2">
    <source>
        <dbReference type="Proteomes" id="UP000027997"/>
    </source>
</evidence>
<accession>A0A081K5B1</accession>
<reference evidence="1 2" key="1">
    <citation type="submission" date="2014-06" db="EMBL/GenBank/DDBJ databases">
        <title>Whole Genome Sequences of Three Symbiotic Endozoicomonas Bacteria.</title>
        <authorList>
            <person name="Neave M.J."/>
            <person name="Apprill A."/>
            <person name="Voolstra C.R."/>
        </authorList>
    </citation>
    <scope>NUCLEOTIDE SEQUENCE [LARGE SCALE GENOMIC DNA]</scope>
    <source>
        <strain evidence="1 2">DSM 22380</strain>
    </source>
</reference>